<dbReference type="GO" id="GO:0039617">
    <property type="term" value="C:T=3 icosahedral viral capsid"/>
    <property type="evidence" value="ECO:0007669"/>
    <property type="project" value="UniProtKB-KW"/>
</dbReference>
<evidence type="ECO:0000313" key="9">
    <source>
        <dbReference type="EMBL" id="AWS06676.1"/>
    </source>
</evidence>
<feature type="domain" description="Icosahedral viral capsid protein S" evidence="8">
    <location>
        <begin position="23"/>
        <end position="214"/>
    </location>
</feature>
<protein>
    <recommendedName>
        <fullName evidence="3">Capsid protein</fullName>
    </recommendedName>
</protein>
<reference evidence="9" key="1">
    <citation type="journal article" date="2018" name="J. ISSAAS">
        <title>Characterising maize viruses associated with maize lethal necrosis symptoms in sub Saharan Africa.</title>
        <authorList>
            <person name="Adams I.P."/>
            <person name="Braidwood L.A."/>
            <person name="Stomeo F."/>
            <person name="Phiri N."/>
            <person name="Uwumukiza B."/>
            <person name="Feyissa B."/>
            <person name="Mahuku G."/>
            <person name="Wangi A."/>
            <person name="Smith J."/>
            <person name="Mumford R."/>
            <person name="Boonham N."/>
        </authorList>
    </citation>
    <scope>NUCLEOTIDE SEQUENCE</scope>
    <source>
        <strain evidence="9">T1F1S1</strain>
    </source>
</reference>
<comment type="similarity">
    <text evidence="2">Belongs to the icosahedral plant coat protein family.</text>
</comment>
<evidence type="ECO:0000256" key="1">
    <source>
        <dbReference type="ARBA" id="ARBA00004328"/>
    </source>
</evidence>
<evidence type="ECO:0000256" key="7">
    <source>
        <dbReference type="SAM" id="MobiDB-lite"/>
    </source>
</evidence>
<dbReference type="EMBL" id="MF415879">
    <property type="protein sequence ID" value="AWS06676.1"/>
    <property type="molecule type" value="Genomic_RNA"/>
</dbReference>
<sequence length="332" mass="35523">MSKRAVKARRSGGQGVGQRGNDVITAPVAQTRVIRAQKPKVETVQGGGFRLTHRELVTTVVNSAAYQVNGGLSTQRYRLNPSFGSTLTWCPSIAANFDQYTFKRLELEYVPACGTDEKGRVGLWFDKDSEDEPPADRVELSNMGVMVDTAPWSVARLMIPTDNVKRFCLGTGTNTDAKLIDLGQIGYSTYNGGSTNVVGEVFASYTIELYYPQPAGASVQTLRKSSTGVNTVETGPLYFNMTKTATQIDLLFTTPGTFLISVGCGATAYTAELTLGSATLNSRTLTSSGSGFSGSFNLTTTKPGDGLRMTGTAFADCMVFATRARVANNVTV</sequence>
<keyword evidence="5" id="KW-0946">Virion</keyword>
<dbReference type="InterPro" id="IPR000937">
    <property type="entry name" value="Capsid_prot_S-dom_vir"/>
</dbReference>
<evidence type="ECO:0000256" key="4">
    <source>
        <dbReference type="ARBA" id="ARBA00022561"/>
    </source>
</evidence>
<feature type="compositionally biased region" description="Basic residues" evidence="7">
    <location>
        <begin position="1"/>
        <end position="10"/>
    </location>
</feature>
<dbReference type="PROSITE" id="PS00555">
    <property type="entry name" value="ICOSAH_VIR_COAT_S"/>
    <property type="match status" value="1"/>
</dbReference>
<evidence type="ECO:0000256" key="6">
    <source>
        <dbReference type="ARBA" id="ARBA00023060"/>
    </source>
</evidence>
<dbReference type="Gene3D" id="2.60.120.20">
    <property type="match status" value="1"/>
</dbReference>
<feature type="region of interest" description="Disordered" evidence="7">
    <location>
        <begin position="1"/>
        <end position="21"/>
    </location>
</feature>
<dbReference type="InterPro" id="IPR029053">
    <property type="entry name" value="Viral_coat"/>
</dbReference>
<keyword evidence="6" id="KW-1142">T=3 icosahedral capsid protein</keyword>
<evidence type="ECO:0000256" key="5">
    <source>
        <dbReference type="ARBA" id="ARBA00022844"/>
    </source>
</evidence>
<dbReference type="GO" id="GO:0005198">
    <property type="term" value="F:structural molecule activity"/>
    <property type="evidence" value="ECO:0007669"/>
    <property type="project" value="InterPro"/>
</dbReference>
<evidence type="ECO:0000256" key="2">
    <source>
        <dbReference type="ARBA" id="ARBA00007446"/>
    </source>
</evidence>
<dbReference type="PRINTS" id="PR00233">
    <property type="entry name" value="ICOSAHEDRAL"/>
</dbReference>
<evidence type="ECO:0000256" key="3">
    <source>
        <dbReference type="ARBA" id="ARBA00018091"/>
    </source>
</evidence>
<organism evidence="9">
    <name type="scientific">Maize-associated tombusvirus</name>
    <dbReference type="NCBI Taxonomy" id="2201470"/>
    <lineage>
        <taxon>Viruses</taxon>
        <taxon>Riboviria</taxon>
        <taxon>Orthornavirae</taxon>
        <taxon>Kitrinoviricota</taxon>
        <taxon>Tolucaviricetes</taxon>
        <taxon>Tolivirales</taxon>
        <taxon>Tombusviridae</taxon>
    </lineage>
</organism>
<name>A0A2U9IZN3_9TOMB</name>
<dbReference type="Pfam" id="PF00729">
    <property type="entry name" value="Viral_coat"/>
    <property type="match status" value="1"/>
</dbReference>
<comment type="subcellular location">
    <subcellularLocation>
        <location evidence="1">Virion</location>
    </subcellularLocation>
</comment>
<dbReference type="SUPFAM" id="SSF88633">
    <property type="entry name" value="Positive stranded ssRNA viruses"/>
    <property type="match status" value="1"/>
</dbReference>
<accession>A0A2U9IZN3</accession>
<evidence type="ECO:0000259" key="8">
    <source>
        <dbReference type="Pfam" id="PF00729"/>
    </source>
</evidence>
<keyword evidence="4 9" id="KW-0167">Capsid protein</keyword>
<proteinExistence type="inferred from homology"/>